<dbReference type="InterPro" id="IPR003877">
    <property type="entry name" value="SPRY_dom"/>
</dbReference>
<protein>
    <submittedName>
        <fullName evidence="8">SPRY domain-containing protein</fullName>
    </submittedName>
</protein>
<dbReference type="eggNOG" id="KOG1477">
    <property type="taxonomic scope" value="Eukaryota"/>
</dbReference>
<feature type="transmembrane region" description="Helical" evidence="6">
    <location>
        <begin position="22"/>
        <end position="50"/>
    </location>
</feature>
<evidence type="ECO:0000313" key="8">
    <source>
        <dbReference type="EMBL" id="EEB06544.1"/>
    </source>
</evidence>
<evidence type="ECO:0000256" key="6">
    <source>
        <dbReference type="SAM" id="Phobius"/>
    </source>
</evidence>
<accession>B6JYC6</accession>
<dbReference type="STRING" id="402676.B6JYC6"/>
<dbReference type="GO" id="GO:0016020">
    <property type="term" value="C:membrane"/>
    <property type="evidence" value="ECO:0007669"/>
    <property type="project" value="UniProtKB-SubCell"/>
</dbReference>
<dbReference type="Pfam" id="PF00622">
    <property type="entry name" value="SPRY"/>
    <property type="match status" value="1"/>
</dbReference>
<evidence type="ECO:0000313" key="9">
    <source>
        <dbReference type="JaponicusDB" id="SJAG_01586"/>
    </source>
</evidence>
<evidence type="ECO:0000256" key="4">
    <source>
        <dbReference type="ARBA" id="ARBA00023136"/>
    </source>
</evidence>
<dbReference type="VEuPathDB" id="FungiDB:SJAG_01586"/>
<evidence type="ECO:0000256" key="3">
    <source>
        <dbReference type="ARBA" id="ARBA00022989"/>
    </source>
</evidence>
<name>B6JYC6_SCHJY</name>
<reference evidence="8 10" key="1">
    <citation type="journal article" date="2011" name="Science">
        <title>Comparative functional genomics of the fission yeasts.</title>
        <authorList>
            <person name="Rhind N."/>
            <person name="Chen Z."/>
            <person name="Yassour M."/>
            <person name="Thompson D.A."/>
            <person name="Haas B.J."/>
            <person name="Habib N."/>
            <person name="Wapinski I."/>
            <person name="Roy S."/>
            <person name="Lin M.F."/>
            <person name="Heiman D.I."/>
            <person name="Young S.K."/>
            <person name="Furuya K."/>
            <person name="Guo Y."/>
            <person name="Pidoux A."/>
            <person name="Chen H.M."/>
            <person name="Robbertse B."/>
            <person name="Goldberg J.M."/>
            <person name="Aoki K."/>
            <person name="Bayne E.H."/>
            <person name="Berlin A.M."/>
            <person name="Desjardins C.A."/>
            <person name="Dobbs E."/>
            <person name="Dukaj L."/>
            <person name="Fan L."/>
            <person name="FitzGerald M.G."/>
            <person name="French C."/>
            <person name="Gujja S."/>
            <person name="Hansen K."/>
            <person name="Keifenheim D."/>
            <person name="Levin J.Z."/>
            <person name="Mosher R.A."/>
            <person name="Mueller C.A."/>
            <person name="Pfiffner J."/>
            <person name="Priest M."/>
            <person name="Russ C."/>
            <person name="Smialowska A."/>
            <person name="Swoboda P."/>
            <person name="Sykes S.M."/>
            <person name="Vaughn M."/>
            <person name="Vengrova S."/>
            <person name="Yoder R."/>
            <person name="Zeng Q."/>
            <person name="Allshire R."/>
            <person name="Baulcombe D."/>
            <person name="Birren B.W."/>
            <person name="Brown W."/>
            <person name="Ekwall K."/>
            <person name="Kellis M."/>
            <person name="Leatherwood J."/>
            <person name="Levin H."/>
            <person name="Margalit H."/>
            <person name="Martienssen R."/>
            <person name="Nieduszynski C.A."/>
            <person name="Spatafora J.W."/>
            <person name="Friedman N."/>
            <person name="Dalgaard J.Z."/>
            <person name="Baumann P."/>
            <person name="Niki H."/>
            <person name="Regev A."/>
            <person name="Nusbaum C."/>
        </authorList>
    </citation>
    <scope>NUCLEOTIDE SEQUENCE [LARGE SCALE GENOMIC DNA]</scope>
    <source>
        <strain evidence="10">yFS275 / FY16936</strain>
    </source>
</reference>
<dbReference type="PROSITE" id="PS50188">
    <property type="entry name" value="B302_SPRY"/>
    <property type="match status" value="1"/>
</dbReference>
<proteinExistence type="predicted"/>
<gene>
    <name evidence="9" type="primary">ear1</name>
    <name evidence="8" type="ORF">SJAG_01586</name>
</gene>
<dbReference type="Proteomes" id="UP000001744">
    <property type="component" value="Unassembled WGS sequence"/>
</dbReference>
<dbReference type="JaponicusDB" id="SJAG_01586">
    <property type="gene designation" value="ear1"/>
</dbReference>
<dbReference type="CDD" id="cd12910">
    <property type="entry name" value="SPRY_SSH4_like"/>
    <property type="match status" value="1"/>
</dbReference>
<evidence type="ECO:0000259" key="7">
    <source>
        <dbReference type="PROSITE" id="PS50188"/>
    </source>
</evidence>
<dbReference type="SMART" id="SM00449">
    <property type="entry name" value="SPRY"/>
    <property type="match status" value="1"/>
</dbReference>
<comment type="subcellular location">
    <subcellularLocation>
        <location evidence="1">Membrane</location>
        <topology evidence="1">Single-pass membrane protein</topology>
    </subcellularLocation>
</comment>
<keyword evidence="2 6" id="KW-0812">Transmembrane</keyword>
<dbReference type="RefSeq" id="XP_002172837.1">
    <property type="nucleotide sequence ID" value="XM_002172801.2"/>
</dbReference>
<evidence type="ECO:0000313" key="10">
    <source>
        <dbReference type="Proteomes" id="UP000001744"/>
    </source>
</evidence>
<dbReference type="EMBL" id="KE651168">
    <property type="protein sequence ID" value="EEB06544.1"/>
    <property type="molecule type" value="Genomic_DNA"/>
</dbReference>
<dbReference type="SUPFAM" id="SSF49899">
    <property type="entry name" value="Concanavalin A-like lectins/glucanases"/>
    <property type="match status" value="1"/>
</dbReference>
<feature type="domain" description="B30.2/SPRY" evidence="7">
    <location>
        <begin position="83"/>
        <end position="282"/>
    </location>
</feature>
<dbReference type="InterPro" id="IPR050618">
    <property type="entry name" value="Ubq-SigPath_Reg"/>
</dbReference>
<dbReference type="InterPro" id="IPR013320">
    <property type="entry name" value="ConA-like_dom_sf"/>
</dbReference>
<keyword evidence="10" id="KW-1185">Reference proteome</keyword>
<dbReference type="InterPro" id="IPR043136">
    <property type="entry name" value="B30.2/SPRY_sf"/>
</dbReference>
<evidence type="ECO:0000256" key="1">
    <source>
        <dbReference type="ARBA" id="ARBA00004167"/>
    </source>
</evidence>
<dbReference type="PANTHER" id="PTHR12864">
    <property type="entry name" value="RAN BINDING PROTEIN 9-RELATED"/>
    <property type="match status" value="1"/>
</dbReference>
<dbReference type="InterPro" id="IPR001870">
    <property type="entry name" value="B30.2/SPRY"/>
</dbReference>
<sequence length="375" mass="42119">MTTLGLPTQSPVVPGDEDSNDFMWMFLMWITSIAIALMLVSLMGSLIYYLGRRRIFLRHAIPGQLDEELNVGTDGSGLEMLSDADKELYYRTKDFEMNNAYDYTSADVSLAQYFQVKEKGLNAWHFNPNPDYGCIVTNKTELDFTGTEESCVTTNLPIPKANQTYYFEAKIIELPRNTLISIGAATKPYPPFRMPGWSSWSAGYVSNGTFRLNQPLFGSDSVPKYEQGDIIGVGYKPQNAKLFFTRNGQRCYEVTCTTRNLYPVIGSKGACEVHVNLGQYGYVYLEGNVKKWQFAPQVASLPAPPSYDADQPSVQIGFTDSSSQRTLRPHHHSQRSQSIDRLQNSYSTDMMSSTTSYWTASVPLSSFHDESSTVH</sequence>
<dbReference type="OrthoDB" id="258495at2759"/>
<evidence type="ECO:0000256" key="2">
    <source>
        <dbReference type="ARBA" id="ARBA00022692"/>
    </source>
</evidence>
<dbReference type="AlphaFoldDB" id="B6JYC6"/>
<dbReference type="InterPro" id="IPR035780">
    <property type="entry name" value="SPRY_Ssh4-like"/>
</dbReference>
<dbReference type="GO" id="GO:0043328">
    <property type="term" value="P:protein transport to vacuole involved in ubiquitin-dependent protein catabolic process via the multivesicular body sorting pathway"/>
    <property type="evidence" value="ECO:0000318"/>
    <property type="project" value="GO_Central"/>
</dbReference>
<evidence type="ECO:0000256" key="5">
    <source>
        <dbReference type="SAM" id="MobiDB-lite"/>
    </source>
</evidence>
<keyword evidence="3 6" id="KW-1133">Transmembrane helix</keyword>
<feature type="region of interest" description="Disordered" evidence="5">
    <location>
        <begin position="320"/>
        <end position="341"/>
    </location>
</feature>
<dbReference type="GeneID" id="7052273"/>
<keyword evidence="4 6" id="KW-0472">Membrane</keyword>
<dbReference type="Gene3D" id="2.60.120.920">
    <property type="match status" value="1"/>
</dbReference>
<dbReference type="OMA" id="CVLFIRR"/>
<dbReference type="HOGENOM" id="CLU_016552_2_0_1"/>
<organism evidence="8 10">
    <name type="scientific">Schizosaccharomyces japonicus (strain yFS275 / FY16936)</name>
    <name type="common">Fission yeast</name>
    <dbReference type="NCBI Taxonomy" id="402676"/>
    <lineage>
        <taxon>Eukaryota</taxon>
        <taxon>Fungi</taxon>
        <taxon>Dikarya</taxon>
        <taxon>Ascomycota</taxon>
        <taxon>Taphrinomycotina</taxon>
        <taxon>Schizosaccharomycetes</taxon>
        <taxon>Schizosaccharomycetales</taxon>
        <taxon>Schizosaccharomycetaceae</taxon>
        <taxon>Schizosaccharomyces</taxon>
    </lineage>
</organism>